<evidence type="ECO:0008006" key="4">
    <source>
        <dbReference type="Google" id="ProtNLM"/>
    </source>
</evidence>
<dbReference type="STRING" id="1385517.N800_00715"/>
<dbReference type="EMBL" id="AVPU01000027">
    <property type="protein sequence ID" value="KGM53494.1"/>
    <property type="molecule type" value="Genomic_DNA"/>
</dbReference>
<gene>
    <name evidence="2" type="ORF">N800_00715</name>
</gene>
<sequence>MKLLDMTLIGLLSAGVAWPAVAQDAASGASTAGGAGAQGAQCPDGVCDEEDVLVFRVRTRGEERPVAQGEDPGALQENRRVDVIREDALPGSARIAGKFQIDLPGGGLIWATEDPTLGQPILNVQAGSTVPFEGGRITEPLRFHGYTNYASFIDRLEVTLYRGDDLDRVTPLATITLPVANVSERDWDGALPADLNLRAGDDLLYVARAYGKDGSFDETMGQRIQLVTPEQHKRGLQQIRDTVQRTLGMSMEESAARNRQVQDAIYGRSNLRIQNIPIYGSRVRIFGRDVPANTQLTIDGQNFPVDQERKFVAEFLEPIGQHRYNVELREGATASQHPLDVNVTGSYLFLVALADVTLSDNDASGSIEPLAAGDRYDDSFITDGRLAFYLKGKVKGKYLITAQADTRERELRDLFDDFHEADPQDVFRRLDPDMYYPVYGDDSTTYRDVDTQGKLYVRVDWNQNQVLWGNYHTGITGTEFGQYNRSLYGAALNLRSNSTTVLGDPRSELRAFGSEAETAPGHSEFLGTGGSLYYLRHTDVLPGSDKLVLEVRDRTTGRVEARVDLQRGADYEIDELQGRVILTRPLAQVTRENVRTLTRDAPLDGFEQVLLADYEYVPAGFNSDDVTAGIRGRQWLGDHIAVGGTYVEESRGGEDYSLKGVDMMLQAGRGTYLKLEQARTESTAAPIFYSDNGGLSFVERNPTVGARKGDAKSVEARANFKELGWTEHDWSVGAWWRDIDAGFSVARFDSGVDIQEHGAEILGYFTEAMSLYARYSRAERGLEALEQAQATLDWRVTEDGRFGAELRSLKEERLSGDVDAMLAAISYRHRFNAALEVYGVGQYTVDDDNGAYDRNNLLTLGARYLFGDRSSVGAEVSSGSRGHGGKIDAEYRMSPDHTLYGAYNYSTDSTERDPLFNSGLQNGWTLGQRWRLSNQATMFNESQFLKDRYSDASGIAHTFGMDFYPAVGWNMGFTLMDGELDAVSGGQVDRRAYSVSGGRTDARTQWASKLEYRRDTGAEERKQWVTTNRLFHKINEDWRIALRANYADTQDDQSPLADAKLAEVNAGFAWRPHDNTRWALFGRYTYLYDLVSLGQDEVPNEPYDDDYDQKSQVLSFEGIYQLDDKWELAGKLASRWGDYRMGRNRGAWLDSRANFAAVQVRYHLIYKWEGIGEYRWLDVKDGGRRQGALLGLDRQIGENFKVGLGYNFTDFSDDLTDLEYDNKGWFLNLTGYY</sequence>
<evidence type="ECO:0000256" key="1">
    <source>
        <dbReference type="SAM" id="SignalP"/>
    </source>
</evidence>
<accession>A0A0A0ESL7</accession>
<comment type="caution">
    <text evidence="2">The sequence shown here is derived from an EMBL/GenBank/DDBJ whole genome shotgun (WGS) entry which is preliminary data.</text>
</comment>
<feature type="signal peptide" evidence="1">
    <location>
        <begin position="1"/>
        <end position="22"/>
    </location>
</feature>
<dbReference type="SUPFAM" id="SSF56935">
    <property type="entry name" value="Porins"/>
    <property type="match status" value="2"/>
</dbReference>
<evidence type="ECO:0000313" key="3">
    <source>
        <dbReference type="Proteomes" id="UP000029998"/>
    </source>
</evidence>
<proteinExistence type="predicted"/>
<name>A0A0A0ESL7_9GAMM</name>
<dbReference type="OrthoDB" id="28717at2"/>
<keyword evidence="1" id="KW-0732">Signal</keyword>
<dbReference type="eggNOG" id="COG2885">
    <property type="taxonomic scope" value="Bacteria"/>
</dbReference>
<organism evidence="2 3">
    <name type="scientific">Lysobacter daejeonensis GH1-9</name>
    <dbReference type="NCBI Taxonomy" id="1385517"/>
    <lineage>
        <taxon>Bacteria</taxon>
        <taxon>Pseudomonadati</taxon>
        <taxon>Pseudomonadota</taxon>
        <taxon>Gammaproteobacteria</taxon>
        <taxon>Lysobacterales</taxon>
        <taxon>Lysobacteraceae</taxon>
        <taxon>Aerolutibacter</taxon>
    </lineage>
</organism>
<dbReference type="AlphaFoldDB" id="A0A0A0ESL7"/>
<evidence type="ECO:0000313" key="2">
    <source>
        <dbReference type="EMBL" id="KGM53494.1"/>
    </source>
</evidence>
<reference evidence="2 3" key="1">
    <citation type="submission" date="2013-08" db="EMBL/GenBank/DDBJ databases">
        <title>Genome sequencing of Lysobacter.</title>
        <authorList>
            <person name="Zhang S."/>
            <person name="Wang G."/>
        </authorList>
    </citation>
    <scope>NUCLEOTIDE SEQUENCE [LARGE SCALE GENOMIC DNA]</scope>
    <source>
        <strain evidence="2 3">GH1-9</strain>
    </source>
</reference>
<dbReference type="Proteomes" id="UP000029998">
    <property type="component" value="Unassembled WGS sequence"/>
</dbReference>
<keyword evidence="3" id="KW-1185">Reference proteome</keyword>
<feature type="chain" id="PRO_5001962491" description="Flagellar motor protein MotB" evidence="1">
    <location>
        <begin position="23"/>
        <end position="1233"/>
    </location>
</feature>
<protein>
    <recommendedName>
        <fullName evidence="4">Flagellar motor protein MotB</fullName>
    </recommendedName>
</protein>